<organism evidence="1">
    <name type="scientific">Arion vulgaris</name>
    <dbReference type="NCBI Taxonomy" id="1028688"/>
    <lineage>
        <taxon>Eukaryota</taxon>
        <taxon>Metazoa</taxon>
        <taxon>Spiralia</taxon>
        <taxon>Lophotrochozoa</taxon>
        <taxon>Mollusca</taxon>
        <taxon>Gastropoda</taxon>
        <taxon>Heterobranchia</taxon>
        <taxon>Euthyneura</taxon>
        <taxon>Panpulmonata</taxon>
        <taxon>Eupulmonata</taxon>
        <taxon>Stylommatophora</taxon>
        <taxon>Helicina</taxon>
        <taxon>Arionoidea</taxon>
        <taxon>Arionidae</taxon>
        <taxon>Arion</taxon>
    </lineage>
</organism>
<sequence length="57" mass="6276">MQNWETQQRLTSASAAALQRVCVPPKCAKQLECPAEVSPVCVPARRELLLPCRLIGD</sequence>
<gene>
    <name evidence="1" type="primary">ORF83860</name>
</gene>
<dbReference type="EMBL" id="HACG01025901">
    <property type="protein sequence ID" value="CEK72766.1"/>
    <property type="molecule type" value="Transcribed_RNA"/>
</dbReference>
<proteinExistence type="predicted"/>
<feature type="non-terminal residue" evidence="1">
    <location>
        <position position="57"/>
    </location>
</feature>
<protein>
    <submittedName>
        <fullName evidence="1">Uncharacterized protein</fullName>
    </submittedName>
</protein>
<accession>A0A0B6ZY37</accession>
<dbReference type="AlphaFoldDB" id="A0A0B6ZY37"/>
<reference evidence="1" key="1">
    <citation type="submission" date="2014-12" db="EMBL/GenBank/DDBJ databases">
        <title>Insight into the proteome of Arion vulgaris.</title>
        <authorList>
            <person name="Aradska J."/>
            <person name="Bulat T."/>
            <person name="Smidak R."/>
            <person name="Sarate P."/>
            <person name="Gangsoo J."/>
            <person name="Sialana F."/>
            <person name="Bilban M."/>
            <person name="Lubec G."/>
        </authorList>
    </citation>
    <scope>NUCLEOTIDE SEQUENCE</scope>
    <source>
        <tissue evidence="1">Skin</tissue>
    </source>
</reference>
<evidence type="ECO:0000313" key="1">
    <source>
        <dbReference type="EMBL" id="CEK72766.1"/>
    </source>
</evidence>
<name>A0A0B6ZY37_9EUPU</name>